<sequence length="370" mass="43536">MLISSSFYSRMRLQSIAFSTHFLRYSVIVYVQKDVCVMISLRDPVATLCIRSSIMYPEMRHEQVVYQNPFLAMRIWQIDSEDLTPEAIRLWKEQDWKQKKFSDWHWHYHEEVELLLILKGELTAFVREEQLVLRKGDVALFGSSEPHMTMHTKDGNLSYIVFQIDLRKYWDLSTLNSMQHFSEVIRPLSSLNYIYRDNRDARSQTAALIREIYKEMNETQIGYELAVSARIKNILLLLLRYDTQLKLNYNDNRLLGRLQPAVDYVEQNLSEKLSVSEISSLVNMSYTHFIKTFKKAVGMSFTDFVVYKRIKKAEQQLLTNDDLSIAEVAESVGISNIGHFYDMFRRYNDCSPKQFKDRLRVPIVNAEAEA</sequence>
<dbReference type="Gene3D" id="1.10.10.60">
    <property type="entry name" value="Homeodomain-like"/>
    <property type="match status" value="2"/>
</dbReference>
<dbReference type="Pfam" id="PF12833">
    <property type="entry name" value="HTH_18"/>
    <property type="match status" value="1"/>
</dbReference>
<dbReference type="Proteomes" id="UP000515679">
    <property type="component" value="Chromosome"/>
</dbReference>
<dbReference type="Gene3D" id="2.60.120.10">
    <property type="entry name" value="Jelly Rolls"/>
    <property type="match status" value="1"/>
</dbReference>
<dbReference type="InterPro" id="IPR018062">
    <property type="entry name" value="HTH_AraC-typ_CS"/>
</dbReference>
<dbReference type="Pfam" id="PF02311">
    <property type="entry name" value="AraC_binding"/>
    <property type="match status" value="1"/>
</dbReference>
<dbReference type="SUPFAM" id="SSF51215">
    <property type="entry name" value="Regulatory protein AraC"/>
    <property type="match status" value="1"/>
</dbReference>
<evidence type="ECO:0000256" key="2">
    <source>
        <dbReference type="ARBA" id="ARBA00023125"/>
    </source>
</evidence>
<dbReference type="GO" id="GO:0003700">
    <property type="term" value="F:DNA-binding transcription factor activity"/>
    <property type="evidence" value="ECO:0007669"/>
    <property type="project" value="InterPro"/>
</dbReference>
<dbReference type="EMBL" id="CP041969">
    <property type="protein sequence ID" value="QMV43044.1"/>
    <property type="molecule type" value="Genomic_DNA"/>
</dbReference>
<dbReference type="PANTHER" id="PTHR43280">
    <property type="entry name" value="ARAC-FAMILY TRANSCRIPTIONAL REGULATOR"/>
    <property type="match status" value="1"/>
</dbReference>
<dbReference type="PANTHER" id="PTHR43280:SF27">
    <property type="entry name" value="TRANSCRIPTIONAL REGULATOR MTLR"/>
    <property type="match status" value="1"/>
</dbReference>
<keyword evidence="3" id="KW-0804">Transcription</keyword>
<dbReference type="InterPro" id="IPR018060">
    <property type="entry name" value="HTH_AraC"/>
</dbReference>
<dbReference type="InterPro" id="IPR014710">
    <property type="entry name" value="RmlC-like_jellyroll"/>
</dbReference>
<dbReference type="PROSITE" id="PS00041">
    <property type="entry name" value="HTH_ARAC_FAMILY_1"/>
    <property type="match status" value="1"/>
</dbReference>
<dbReference type="InterPro" id="IPR037923">
    <property type="entry name" value="HTH-like"/>
</dbReference>
<dbReference type="InterPro" id="IPR003313">
    <property type="entry name" value="AraC-bd"/>
</dbReference>
<dbReference type="SMART" id="SM00342">
    <property type="entry name" value="HTH_ARAC"/>
    <property type="match status" value="1"/>
</dbReference>
<dbReference type="InterPro" id="IPR009057">
    <property type="entry name" value="Homeodomain-like_sf"/>
</dbReference>
<keyword evidence="6" id="KW-1185">Reference proteome</keyword>
<feature type="domain" description="HTH araC/xylS-type" evidence="4">
    <location>
        <begin position="259"/>
        <end position="358"/>
    </location>
</feature>
<dbReference type="SUPFAM" id="SSF46689">
    <property type="entry name" value="Homeodomain-like"/>
    <property type="match status" value="2"/>
</dbReference>
<accession>A0A7G5C1G0</accession>
<dbReference type="PROSITE" id="PS01124">
    <property type="entry name" value="HTH_ARAC_FAMILY_2"/>
    <property type="match status" value="1"/>
</dbReference>
<reference evidence="5 6" key="1">
    <citation type="submission" date="2019-07" db="EMBL/GenBank/DDBJ databases">
        <authorList>
            <person name="Kim J.K."/>
            <person name="Cheong H.-M."/>
            <person name="Choi Y."/>
            <person name="Hwang K.J."/>
            <person name="Lee S."/>
            <person name="Choi C."/>
        </authorList>
    </citation>
    <scope>NUCLEOTIDE SEQUENCE [LARGE SCALE GENOMIC DNA]</scope>
    <source>
        <strain evidence="5 6">KS 22</strain>
    </source>
</reference>
<dbReference type="AlphaFoldDB" id="A0A7G5C1G0"/>
<evidence type="ECO:0000256" key="3">
    <source>
        <dbReference type="ARBA" id="ARBA00023163"/>
    </source>
</evidence>
<evidence type="ECO:0000256" key="1">
    <source>
        <dbReference type="ARBA" id="ARBA00023015"/>
    </source>
</evidence>
<keyword evidence="2" id="KW-0238">DNA-binding</keyword>
<dbReference type="GO" id="GO:0043565">
    <property type="term" value="F:sequence-specific DNA binding"/>
    <property type="evidence" value="ECO:0007669"/>
    <property type="project" value="InterPro"/>
</dbReference>
<keyword evidence="1" id="KW-0805">Transcription regulation</keyword>
<name>A0A7G5C1G0_9BACL</name>
<evidence type="ECO:0000313" key="5">
    <source>
        <dbReference type="EMBL" id="QMV43044.1"/>
    </source>
</evidence>
<evidence type="ECO:0000259" key="4">
    <source>
        <dbReference type="PROSITE" id="PS01124"/>
    </source>
</evidence>
<protein>
    <submittedName>
        <fullName evidence="5">Helix-turn-helix domain-containing protein</fullName>
    </submittedName>
</protein>
<proteinExistence type="predicted"/>
<organism evidence="5 6">
    <name type="scientific">Cohnella cholangitidis</name>
    <dbReference type="NCBI Taxonomy" id="2598458"/>
    <lineage>
        <taxon>Bacteria</taxon>
        <taxon>Bacillati</taxon>
        <taxon>Bacillota</taxon>
        <taxon>Bacilli</taxon>
        <taxon>Bacillales</taxon>
        <taxon>Paenibacillaceae</taxon>
        <taxon>Cohnella</taxon>
    </lineage>
</organism>
<dbReference type="KEGG" id="cchl:FPL14_19035"/>
<evidence type="ECO:0000313" key="6">
    <source>
        <dbReference type="Proteomes" id="UP000515679"/>
    </source>
</evidence>
<gene>
    <name evidence="5" type="ORF">FPL14_19035</name>
</gene>